<sequence length="222" mass="24947">MPAFYLFLCMARMHGVEPLLFLTIAVKVTFIHVSLHACIKKQGKCAEGLKGYEELGPYRSDRSLSSSFSHTQEVPWLTFILHLSFNLHHCPDIKEGLDFTNQTFLSLLALIDRGCFDLSTKSTFSSPLSFWDTETSQTHRCGAIMGGHCMTARKEHYEIPIIPPLIRKLYILTLSQQLAQIPTWVIQLILADGFSLTLGISVKYTYFPPFLSLDTLNGKGGS</sequence>
<dbReference type="AlphaFoldDB" id="A0AAN9LPA1"/>
<evidence type="ECO:0000313" key="2">
    <source>
        <dbReference type="Proteomes" id="UP001367508"/>
    </source>
</evidence>
<name>A0AAN9LPA1_CANGL</name>
<gene>
    <name evidence="1" type="ORF">VNO77_19954</name>
</gene>
<dbReference type="EMBL" id="JAYMYQ010000004">
    <property type="protein sequence ID" value="KAK7339296.1"/>
    <property type="molecule type" value="Genomic_DNA"/>
</dbReference>
<organism evidence="1 2">
    <name type="scientific">Canavalia gladiata</name>
    <name type="common">Sword bean</name>
    <name type="synonym">Dolichos gladiatus</name>
    <dbReference type="NCBI Taxonomy" id="3824"/>
    <lineage>
        <taxon>Eukaryota</taxon>
        <taxon>Viridiplantae</taxon>
        <taxon>Streptophyta</taxon>
        <taxon>Embryophyta</taxon>
        <taxon>Tracheophyta</taxon>
        <taxon>Spermatophyta</taxon>
        <taxon>Magnoliopsida</taxon>
        <taxon>eudicotyledons</taxon>
        <taxon>Gunneridae</taxon>
        <taxon>Pentapetalae</taxon>
        <taxon>rosids</taxon>
        <taxon>fabids</taxon>
        <taxon>Fabales</taxon>
        <taxon>Fabaceae</taxon>
        <taxon>Papilionoideae</taxon>
        <taxon>50 kb inversion clade</taxon>
        <taxon>NPAAA clade</taxon>
        <taxon>indigoferoid/millettioid clade</taxon>
        <taxon>Phaseoleae</taxon>
        <taxon>Canavalia</taxon>
    </lineage>
</organism>
<dbReference type="Proteomes" id="UP001367508">
    <property type="component" value="Unassembled WGS sequence"/>
</dbReference>
<proteinExistence type="predicted"/>
<reference evidence="1 2" key="1">
    <citation type="submission" date="2024-01" db="EMBL/GenBank/DDBJ databases">
        <title>The genomes of 5 underutilized Papilionoideae crops provide insights into root nodulation and disease resistanc.</title>
        <authorList>
            <person name="Jiang F."/>
        </authorList>
    </citation>
    <scope>NUCLEOTIDE SEQUENCE [LARGE SCALE GENOMIC DNA]</scope>
    <source>
        <strain evidence="1">LVBAO_FW01</strain>
        <tissue evidence="1">Leaves</tissue>
    </source>
</reference>
<protein>
    <submittedName>
        <fullName evidence="1">Uncharacterized protein</fullName>
    </submittedName>
</protein>
<keyword evidence="2" id="KW-1185">Reference proteome</keyword>
<accession>A0AAN9LPA1</accession>
<comment type="caution">
    <text evidence="1">The sequence shown here is derived from an EMBL/GenBank/DDBJ whole genome shotgun (WGS) entry which is preliminary data.</text>
</comment>
<evidence type="ECO:0000313" key="1">
    <source>
        <dbReference type="EMBL" id="KAK7339296.1"/>
    </source>
</evidence>